<dbReference type="Pfam" id="PF06750">
    <property type="entry name" value="A24_N_bact"/>
    <property type="match status" value="1"/>
</dbReference>
<keyword evidence="9" id="KW-0645">Protease</keyword>
<dbReference type="GO" id="GO:0005886">
    <property type="term" value="C:plasma membrane"/>
    <property type="evidence" value="ECO:0007669"/>
    <property type="project" value="UniProtKB-SubCell"/>
</dbReference>
<evidence type="ECO:0000259" key="11">
    <source>
        <dbReference type="Pfam" id="PF01478"/>
    </source>
</evidence>
<protein>
    <recommendedName>
        <fullName evidence="9">Prepilin leader peptidase/N-methyltransferase</fullName>
        <ecNumber evidence="9">2.1.1.-</ecNumber>
        <ecNumber evidence="9">3.4.23.43</ecNumber>
    </recommendedName>
</protein>
<comment type="similarity">
    <text evidence="2 8">Belongs to the peptidase A24 family.</text>
</comment>
<dbReference type="PANTHER" id="PTHR30487">
    <property type="entry name" value="TYPE 4 PREPILIN-LIKE PROTEINS LEADER PEPTIDE-PROCESSING ENZYME"/>
    <property type="match status" value="1"/>
</dbReference>
<keyword evidence="4" id="KW-0997">Cell inner membrane</keyword>
<evidence type="ECO:0000256" key="2">
    <source>
        <dbReference type="ARBA" id="ARBA00005801"/>
    </source>
</evidence>
<evidence type="ECO:0000259" key="12">
    <source>
        <dbReference type="Pfam" id="PF06750"/>
    </source>
</evidence>
<feature type="domain" description="Prepilin type IV endopeptidase peptidase" evidence="11">
    <location>
        <begin position="101"/>
        <end position="218"/>
    </location>
</feature>
<dbReference type="GO" id="GO:0008168">
    <property type="term" value="F:methyltransferase activity"/>
    <property type="evidence" value="ECO:0007669"/>
    <property type="project" value="UniProtKB-KW"/>
</dbReference>
<dbReference type="EMBL" id="PCWA01000084">
    <property type="protein sequence ID" value="PIQ88803.1"/>
    <property type="molecule type" value="Genomic_DNA"/>
</dbReference>
<comment type="caution">
    <text evidence="13">The sequence shown here is derived from an EMBL/GenBank/DDBJ whole genome shotgun (WGS) entry which is preliminary data.</text>
</comment>
<dbReference type="GO" id="GO:0006465">
    <property type="term" value="P:signal peptide processing"/>
    <property type="evidence" value="ECO:0007669"/>
    <property type="project" value="TreeGrafter"/>
</dbReference>
<evidence type="ECO:0000256" key="10">
    <source>
        <dbReference type="SAM" id="Phobius"/>
    </source>
</evidence>
<accession>A0A2H0LWK4</accession>
<keyword evidence="5 9" id="KW-0812">Transmembrane</keyword>
<comment type="subcellular location">
    <subcellularLocation>
        <location evidence="1">Cell inner membrane</location>
        <topology evidence="1">Multi-pass membrane protein</topology>
    </subcellularLocation>
    <subcellularLocation>
        <location evidence="9">Cell membrane</location>
        <topology evidence="9">Multi-pass membrane protein</topology>
    </subcellularLocation>
</comment>
<dbReference type="InterPro" id="IPR050882">
    <property type="entry name" value="Prepilin_peptidase/N-MTase"/>
</dbReference>
<proteinExistence type="inferred from homology"/>
<dbReference type="Gene3D" id="1.20.120.1220">
    <property type="match status" value="1"/>
</dbReference>
<dbReference type="Proteomes" id="UP000229641">
    <property type="component" value="Unassembled WGS sequence"/>
</dbReference>
<dbReference type="InterPro" id="IPR010627">
    <property type="entry name" value="Prepilin_pept_A24_N"/>
</dbReference>
<keyword evidence="9" id="KW-0808">Transferase</keyword>
<keyword evidence="9" id="KW-0511">Multifunctional enzyme</keyword>
<evidence type="ECO:0000256" key="3">
    <source>
        <dbReference type="ARBA" id="ARBA00022475"/>
    </source>
</evidence>
<feature type="transmembrane region" description="Helical" evidence="10">
    <location>
        <begin position="234"/>
        <end position="254"/>
    </location>
</feature>
<dbReference type="GO" id="GO:0032259">
    <property type="term" value="P:methylation"/>
    <property type="evidence" value="ECO:0007669"/>
    <property type="project" value="UniProtKB-KW"/>
</dbReference>
<feature type="transmembrane region" description="Helical" evidence="10">
    <location>
        <begin position="123"/>
        <end position="139"/>
    </location>
</feature>
<dbReference type="InterPro" id="IPR014032">
    <property type="entry name" value="Peptidase_A24A_bac"/>
</dbReference>
<dbReference type="EC" id="3.4.23.43" evidence="9"/>
<gene>
    <name evidence="13" type="ORF">COV72_05860</name>
</gene>
<evidence type="ECO:0000256" key="9">
    <source>
        <dbReference type="RuleBase" id="RU003794"/>
    </source>
</evidence>
<name>A0A2H0LWK4_9BACT</name>
<keyword evidence="3" id="KW-1003">Cell membrane</keyword>
<dbReference type="PRINTS" id="PR00864">
    <property type="entry name" value="PREPILNPTASE"/>
</dbReference>
<reference evidence="13 14" key="1">
    <citation type="submission" date="2017-09" db="EMBL/GenBank/DDBJ databases">
        <title>Depth-based differentiation of microbial function through sediment-hosted aquifers and enrichment of novel symbionts in the deep terrestrial subsurface.</title>
        <authorList>
            <person name="Probst A.J."/>
            <person name="Ladd B."/>
            <person name="Jarett J.K."/>
            <person name="Geller-Mcgrath D.E."/>
            <person name="Sieber C.M."/>
            <person name="Emerson J.B."/>
            <person name="Anantharaman K."/>
            <person name="Thomas B.C."/>
            <person name="Malmstrom R."/>
            <person name="Stieglmeier M."/>
            <person name="Klingl A."/>
            <person name="Woyke T."/>
            <person name="Ryan C.M."/>
            <person name="Banfield J.F."/>
        </authorList>
    </citation>
    <scope>NUCLEOTIDE SEQUENCE [LARGE SCALE GENOMIC DNA]</scope>
    <source>
        <strain evidence="13">CG11_big_fil_rev_8_21_14_0_20_42_13</strain>
    </source>
</reference>
<dbReference type="EC" id="2.1.1.-" evidence="9"/>
<keyword evidence="9" id="KW-0489">Methyltransferase</keyword>
<dbReference type="InterPro" id="IPR000045">
    <property type="entry name" value="Prepilin_IV_endopep_pep"/>
</dbReference>
<evidence type="ECO:0000256" key="5">
    <source>
        <dbReference type="ARBA" id="ARBA00022692"/>
    </source>
</evidence>
<feature type="transmembrane region" description="Helical" evidence="10">
    <location>
        <begin position="96"/>
        <end position="116"/>
    </location>
</feature>
<evidence type="ECO:0000256" key="4">
    <source>
        <dbReference type="ARBA" id="ARBA00022519"/>
    </source>
</evidence>
<evidence type="ECO:0000256" key="6">
    <source>
        <dbReference type="ARBA" id="ARBA00022989"/>
    </source>
</evidence>
<dbReference type="AlphaFoldDB" id="A0A2H0LWK4"/>
<evidence type="ECO:0000313" key="14">
    <source>
        <dbReference type="Proteomes" id="UP000229641"/>
    </source>
</evidence>
<feature type="domain" description="Prepilin peptidase A24 N-terminal" evidence="12">
    <location>
        <begin position="7"/>
        <end position="87"/>
    </location>
</feature>
<keyword evidence="7 10" id="KW-0472">Membrane</keyword>
<keyword evidence="6 10" id="KW-1133">Transmembrane helix</keyword>
<feature type="transmembrane region" description="Helical" evidence="10">
    <location>
        <begin position="72"/>
        <end position="90"/>
    </location>
</feature>
<feature type="transmembrane region" description="Helical" evidence="10">
    <location>
        <begin position="6"/>
        <end position="23"/>
    </location>
</feature>
<comment type="catalytic activity">
    <reaction evidence="9">
        <text>Typically cleaves a -Gly-|-Phe- bond to release an N-terminal, basic peptide of 5-8 residues from type IV prepilin, and then N-methylates the new N-terminal amino group, the methyl donor being S-adenosyl-L-methionine.</text>
        <dbReference type="EC" id="3.4.23.43"/>
    </reaction>
</comment>
<evidence type="ECO:0000256" key="7">
    <source>
        <dbReference type="ARBA" id="ARBA00023136"/>
    </source>
</evidence>
<comment type="function">
    <text evidence="9">Plays an essential role in type IV pili and type II pseudopili formation by proteolytically removing the leader sequence from substrate proteins and subsequently monomethylating the alpha-amino group of the newly exposed N-terminal phenylalanine.</text>
</comment>
<evidence type="ECO:0000256" key="1">
    <source>
        <dbReference type="ARBA" id="ARBA00004429"/>
    </source>
</evidence>
<organism evidence="13 14">
    <name type="scientific">Candidatus Ghiorseimicrobium undicola</name>
    <dbReference type="NCBI Taxonomy" id="1974746"/>
    <lineage>
        <taxon>Bacteria</taxon>
        <taxon>Pseudomonadati</taxon>
        <taxon>Candidatus Omnitrophota</taxon>
        <taxon>Candidatus Ghiorseimicrobium</taxon>
    </lineage>
</organism>
<feature type="transmembrane region" description="Helical" evidence="10">
    <location>
        <begin position="189"/>
        <end position="222"/>
    </location>
</feature>
<dbReference type="PANTHER" id="PTHR30487:SF0">
    <property type="entry name" value="PREPILIN LEADER PEPTIDASE_N-METHYLTRANSFERASE-RELATED"/>
    <property type="match status" value="1"/>
</dbReference>
<sequence>MSIFIFIFGSIVGSFLNVCIYRMPKAESIVMPGSRCPCCNNKIQWYDNIPLVSYILLRARCRYCNMSIPARYFIVELITASVFLGLFRYYGLTADFFIYALFFSLLLIASFVDIKYRIIPDEVSLGGLALGLILSFIFPEMQDGVVSRIEGIFYSFIGALSASLLTYLIGLIGTLLFRKDAMGFGDVKLMAAIGAFLGWKLAIVAFFIAPFFGAIFGIIVLIQKKGHLIPYGPFLSLGAVLSLFYGNAIIKLLFYGY</sequence>
<keyword evidence="9" id="KW-0378">Hydrolase</keyword>
<evidence type="ECO:0000313" key="13">
    <source>
        <dbReference type="EMBL" id="PIQ88803.1"/>
    </source>
</evidence>
<dbReference type="GO" id="GO:0004190">
    <property type="term" value="F:aspartic-type endopeptidase activity"/>
    <property type="evidence" value="ECO:0007669"/>
    <property type="project" value="UniProtKB-EC"/>
</dbReference>
<evidence type="ECO:0000256" key="8">
    <source>
        <dbReference type="RuleBase" id="RU003793"/>
    </source>
</evidence>
<feature type="transmembrane region" description="Helical" evidence="10">
    <location>
        <begin position="151"/>
        <end position="177"/>
    </location>
</feature>
<dbReference type="Pfam" id="PF01478">
    <property type="entry name" value="Peptidase_A24"/>
    <property type="match status" value="1"/>
</dbReference>